<name>A0A0F8YYH0_9ZZZZ</name>
<evidence type="ECO:0000259" key="1">
    <source>
        <dbReference type="Pfam" id="PF14417"/>
    </source>
</evidence>
<feature type="domain" description="MEDS" evidence="1">
    <location>
        <begin position="20"/>
        <end position="183"/>
    </location>
</feature>
<comment type="caution">
    <text evidence="2">The sequence shown here is derived from an EMBL/GenBank/DDBJ whole genome shotgun (WGS) entry which is preliminary data.</text>
</comment>
<evidence type="ECO:0000313" key="2">
    <source>
        <dbReference type="EMBL" id="KKK59099.1"/>
    </source>
</evidence>
<feature type="non-terminal residue" evidence="2">
    <location>
        <position position="208"/>
    </location>
</feature>
<dbReference type="Pfam" id="PF14417">
    <property type="entry name" value="MEDS"/>
    <property type="match status" value="1"/>
</dbReference>
<dbReference type="InterPro" id="IPR025847">
    <property type="entry name" value="MEDS_domain"/>
</dbReference>
<dbReference type="EMBL" id="LAZR01063645">
    <property type="protein sequence ID" value="KKK59099.1"/>
    <property type="molecule type" value="Genomic_DNA"/>
</dbReference>
<sequence length="208" mass="24042">MIDTSTIRRLRGIEDLMPGDHLCWLFQNDTSHRKVVKPFILNGLAQEEAVIYLTDSHSPRVLLGYFRNEDSESSLVQHSLENGGLKILRAEGLYVREGYFDPEATICFLEREIRQVLDEGHSAIRIMEEMTWVLGANFGSDRLIEYEVRLDKFASNNKCQVICQYDRRVFSSVQLMEALLTHPIALVETNIYENPLYIPPQYMLGQSR</sequence>
<protein>
    <recommendedName>
        <fullName evidence="1">MEDS domain-containing protein</fullName>
    </recommendedName>
</protein>
<organism evidence="2">
    <name type="scientific">marine sediment metagenome</name>
    <dbReference type="NCBI Taxonomy" id="412755"/>
    <lineage>
        <taxon>unclassified sequences</taxon>
        <taxon>metagenomes</taxon>
        <taxon>ecological metagenomes</taxon>
    </lineage>
</organism>
<reference evidence="2" key="1">
    <citation type="journal article" date="2015" name="Nature">
        <title>Complex archaea that bridge the gap between prokaryotes and eukaryotes.</title>
        <authorList>
            <person name="Spang A."/>
            <person name="Saw J.H."/>
            <person name="Jorgensen S.L."/>
            <person name="Zaremba-Niedzwiedzka K."/>
            <person name="Martijn J."/>
            <person name="Lind A.E."/>
            <person name="van Eijk R."/>
            <person name="Schleper C."/>
            <person name="Guy L."/>
            <person name="Ettema T.J."/>
        </authorList>
    </citation>
    <scope>NUCLEOTIDE SEQUENCE</scope>
</reference>
<dbReference type="AlphaFoldDB" id="A0A0F8YYH0"/>
<gene>
    <name evidence="2" type="ORF">LCGC14_3037760</name>
</gene>
<accession>A0A0F8YYH0</accession>
<proteinExistence type="predicted"/>